<evidence type="ECO:0000256" key="1">
    <source>
        <dbReference type="SAM" id="MobiDB-lite"/>
    </source>
</evidence>
<feature type="compositionally biased region" description="Polar residues" evidence="1">
    <location>
        <begin position="236"/>
        <end position="246"/>
    </location>
</feature>
<name>A0A6I0FEB4_9FIRM</name>
<accession>A0A6I0FEB4</accession>
<keyword evidence="3" id="KW-1185">Reference proteome</keyword>
<reference evidence="2 3" key="1">
    <citation type="submission" date="2019-10" db="EMBL/GenBank/DDBJ databases">
        <title>Alkaliphilus serpentinus sp. nov. and Alkaliphilus pronyensis sp. nov., two novel anaerobic alkaliphilic species isolated from the serpentinized-hosted hydrothermal field of the Prony Bay (New Caledonia).</title>
        <authorList>
            <person name="Postec A."/>
        </authorList>
    </citation>
    <scope>NUCLEOTIDE SEQUENCE [LARGE SCALE GENOMIC DNA]</scope>
    <source>
        <strain evidence="2 3">LacV</strain>
    </source>
</reference>
<dbReference type="OrthoDB" id="9760122at2"/>
<gene>
    <name evidence="2" type="ORF">F8154_03975</name>
</gene>
<proteinExistence type="predicted"/>
<sequence>MGVIKDLWEKLRYRKSLKELACNELNKMQYGEVMEGLRAGLAVSQVKMYAHDILNDKQMKEIRTGMESGLSKLQVALYANKPTLTHMQMKEVRLGLEGNLSNAQVEMYAKPTLLPEQMMEIRKGFELGLNKKQVEFLINQSYLTPQQMREVRIGLENELPLDLLTKCIKQDNGRVRGAKEIEGIRKVYEEGKAEISRKNIESLKKNLFKKITDEKKNSQPVEKSIDKETDEVSITKKPQTPEGQNQEVYKQHYQAMMQQYPSEEYVAGQEEGVEM</sequence>
<dbReference type="AlphaFoldDB" id="A0A6I0FEB4"/>
<protein>
    <submittedName>
        <fullName evidence="2">Uncharacterized protein</fullName>
    </submittedName>
</protein>
<feature type="compositionally biased region" description="Basic and acidic residues" evidence="1">
    <location>
        <begin position="215"/>
        <end position="227"/>
    </location>
</feature>
<organism evidence="2 3">
    <name type="scientific">Alkaliphilus pronyensis</name>
    <dbReference type="NCBI Taxonomy" id="1482732"/>
    <lineage>
        <taxon>Bacteria</taxon>
        <taxon>Bacillati</taxon>
        <taxon>Bacillota</taxon>
        <taxon>Clostridia</taxon>
        <taxon>Peptostreptococcales</taxon>
        <taxon>Natronincolaceae</taxon>
        <taxon>Alkaliphilus</taxon>
    </lineage>
</organism>
<dbReference type="EMBL" id="WBZC01000012">
    <property type="protein sequence ID" value="KAB3536245.1"/>
    <property type="molecule type" value="Genomic_DNA"/>
</dbReference>
<dbReference type="Proteomes" id="UP000432715">
    <property type="component" value="Unassembled WGS sequence"/>
</dbReference>
<comment type="caution">
    <text evidence="2">The sequence shown here is derived from an EMBL/GenBank/DDBJ whole genome shotgun (WGS) entry which is preliminary data.</text>
</comment>
<evidence type="ECO:0000313" key="2">
    <source>
        <dbReference type="EMBL" id="KAB3536245.1"/>
    </source>
</evidence>
<dbReference type="RefSeq" id="WP_151860301.1">
    <property type="nucleotide sequence ID" value="NZ_WBZC01000012.1"/>
</dbReference>
<evidence type="ECO:0000313" key="3">
    <source>
        <dbReference type="Proteomes" id="UP000432715"/>
    </source>
</evidence>
<feature type="region of interest" description="Disordered" evidence="1">
    <location>
        <begin position="215"/>
        <end position="246"/>
    </location>
</feature>